<comment type="caution">
    <text evidence="7">The sequence shown here is derived from an EMBL/GenBank/DDBJ whole genome shotgun (WGS) entry which is preliminary data.</text>
</comment>
<feature type="coiled-coil region" evidence="4">
    <location>
        <begin position="393"/>
        <end position="420"/>
    </location>
</feature>
<keyword evidence="7" id="KW-0966">Cell projection</keyword>
<evidence type="ECO:0000259" key="5">
    <source>
        <dbReference type="Pfam" id="PF00669"/>
    </source>
</evidence>
<organism evidence="7 8">
    <name type="scientific">Micavibrio aeruginosavorus</name>
    <dbReference type="NCBI Taxonomy" id="349221"/>
    <lineage>
        <taxon>Bacteria</taxon>
        <taxon>Pseudomonadati</taxon>
        <taxon>Bdellovibrionota</taxon>
        <taxon>Bdellovibrionia</taxon>
        <taxon>Bdellovibrionales</taxon>
        <taxon>Pseudobdellovibrionaceae</taxon>
        <taxon>Micavibrio</taxon>
    </lineage>
</organism>
<keyword evidence="7" id="KW-0282">Flagellum</keyword>
<dbReference type="PANTHER" id="PTHR42792">
    <property type="entry name" value="FLAGELLIN"/>
    <property type="match status" value="1"/>
</dbReference>
<evidence type="ECO:0000256" key="3">
    <source>
        <dbReference type="RuleBase" id="RU362073"/>
    </source>
</evidence>
<dbReference type="InterPro" id="IPR046358">
    <property type="entry name" value="Flagellin_C"/>
</dbReference>
<dbReference type="Gene3D" id="1.20.1330.10">
    <property type="entry name" value="f41 fragment of flagellin, N-terminal domain"/>
    <property type="match status" value="1"/>
</dbReference>
<feature type="domain" description="Flagellin C-terminal" evidence="6">
    <location>
        <begin position="497"/>
        <end position="560"/>
    </location>
</feature>
<feature type="domain" description="Flagellin N-terminal" evidence="5">
    <location>
        <begin position="16"/>
        <end position="102"/>
    </location>
</feature>
<proteinExistence type="inferred from homology"/>
<accession>A0A2W5N4P6</accession>
<evidence type="ECO:0000313" key="7">
    <source>
        <dbReference type="EMBL" id="PZQ48481.1"/>
    </source>
</evidence>
<name>A0A2W5N4P6_9BACT</name>
<dbReference type="AlphaFoldDB" id="A0A2W5N4P6"/>
<dbReference type="Pfam" id="PF00669">
    <property type="entry name" value="Flagellin_N"/>
    <property type="match status" value="1"/>
</dbReference>
<evidence type="ECO:0000313" key="8">
    <source>
        <dbReference type="Proteomes" id="UP000249417"/>
    </source>
</evidence>
<sequence length="560" mass="58494">MASNDVVLGAALRTNLLSLQSTQRSIDVTQLRLATGKKVNSALDNPQNFFASEALNNRASDLTNLLDGIGQSISTITEADKGVTSLTGLIEQAQSVVNSARDALAANSGEARAVGNVDLRTTDLVADLGIANGANFDIYTTDANGDQITENIAIQTGDTAYSLAARITNQFKDNQNGEISASVTKEGYLSIQSSGGKSFKIVDDAAGGTPVTLANFQDLGLDKYFETETRNGVGVASATIVAGNTIKSISLYESPGNRVEAGDLVTGAYTDAAGNTALSGLANGDTFSVSVNISGGAAPITASLGITANTSFQDLVDTVNQDTNLNPYIEASFDSNTGSISFTSKLDTVDNVNINFTAATVGTVINLGLGDGTGNLDPQTTTAAGAQNSFFSFNNSTESLDKLAQDYNKLRAQIDDIVEDANYRGVNLLNGDDLVTYFNEDRSNKITTEGSIFTADGLGLNLATFRSADSIEATADETIAALGTVRSFGSSLANDLAIIQNRQTFTQETITTLKEGASKLTDADLNEEGANLLALQTRQQLGVTALSLASQSQQSVLRLF</sequence>
<keyword evidence="3" id="KW-0964">Secreted</keyword>
<comment type="function">
    <text evidence="3">Flagellin is the subunit protein which polymerizes to form the filaments of bacterial flagella.</text>
</comment>
<protein>
    <recommendedName>
        <fullName evidence="3">Flagellin</fullName>
    </recommendedName>
</protein>
<dbReference type="EMBL" id="QFQB01000005">
    <property type="protein sequence ID" value="PZQ48481.1"/>
    <property type="molecule type" value="Genomic_DNA"/>
</dbReference>
<dbReference type="InterPro" id="IPR001492">
    <property type="entry name" value="Flagellin"/>
</dbReference>
<dbReference type="Proteomes" id="UP000249417">
    <property type="component" value="Unassembled WGS sequence"/>
</dbReference>
<keyword evidence="2 3" id="KW-0975">Bacterial flagellum</keyword>
<reference evidence="7 8" key="1">
    <citation type="submission" date="2017-08" db="EMBL/GenBank/DDBJ databases">
        <title>Infants hospitalized years apart are colonized by the same room-sourced microbial strains.</title>
        <authorList>
            <person name="Brooks B."/>
            <person name="Olm M.R."/>
            <person name="Firek B.A."/>
            <person name="Baker R."/>
            <person name="Thomas B.C."/>
            <person name="Morowitz M.J."/>
            <person name="Banfield J.F."/>
        </authorList>
    </citation>
    <scope>NUCLEOTIDE SEQUENCE [LARGE SCALE GENOMIC DNA]</scope>
    <source>
        <strain evidence="7">S2_005_002_R2_29</strain>
    </source>
</reference>
<gene>
    <name evidence="7" type="ORF">DI551_01650</name>
</gene>
<evidence type="ECO:0000256" key="2">
    <source>
        <dbReference type="ARBA" id="ARBA00023143"/>
    </source>
</evidence>
<dbReference type="InterPro" id="IPR001029">
    <property type="entry name" value="Flagellin_N"/>
</dbReference>
<dbReference type="SUPFAM" id="SSF64518">
    <property type="entry name" value="Phase 1 flagellin"/>
    <property type="match status" value="2"/>
</dbReference>
<dbReference type="GO" id="GO:0005576">
    <property type="term" value="C:extracellular region"/>
    <property type="evidence" value="ECO:0007669"/>
    <property type="project" value="UniProtKB-SubCell"/>
</dbReference>
<dbReference type="GO" id="GO:0009288">
    <property type="term" value="C:bacterial-type flagellum"/>
    <property type="evidence" value="ECO:0007669"/>
    <property type="project" value="UniProtKB-SubCell"/>
</dbReference>
<dbReference type="PANTHER" id="PTHR42792:SF2">
    <property type="entry name" value="FLAGELLIN"/>
    <property type="match status" value="1"/>
</dbReference>
<comment type="subcellular location">
    <subcellularLocation>
        <location evidence="3">Secreted</location>
    </subcellularLocation>
    <subcellularLocation>
        <location evidence="3">Bacterial flagellum</location>
    </subcellularLocation>
</comment>
<dbReference type="Pfam" id="PF00700">
    <property type="entry name" value="Flagellin_C"/>
    <property type="match status" value="1"/>
</dbReference>
<keyword evidence="4" id="KW-0175">Coiled coil</keyword>
<evidence type="ECO:0000259" key="6">
    <source>
        <dbReference type="Pfam" id="PF00700"/>
    </source>
</evidence>
<evidence type="ECO:0000256" key="4">
    <source>
        <dbReference type="SAM" id="Coils"/>
    </source>
</evidence>
<comment type="similarity">
    <text evidence="1 3">Belongs to the bacterial flagellin family.</text>
</comment>
<evidence type="ECO:0000256" key="1">
    <source>
        <dbReference type="ARBA" id="ARBA00005709"/>
    </source>
</evidence>
<dbReference type="GO" id="GO:0005198">
    <property type="term" value="F:structural molecule activity"/>
    <property type="evidence" value="ECO:0007669"/>
    <property type="project" value="UniProtKB-UniRule"/>
</dbReference>
<keyword evidence="7" id="KW-0969">Cilium</keyword>